<organism evidence="1 2">
    <name type="scientific">Caerostris darwini</name>
    <dbReference type="NCBI Taxonomy" id="1538125"/>
    <lineage>
        <taxon>Eukaryota</taxon>
        <taxon>Metazoa</taxon>
        <taxon>Ecdysozoa</taxon>
        <taxon>Arthropoda</taxon>
        <taxon>Chelicerata</taxon>
        <taxon>Arachnida</taxon>
        <taxon>Araneae</taxon>
        <taxon>Araneomorphae</taxon>
        <taxon>Entelegynae</taxon>
        <taxon>Araneoidea</taxon>
        <taxon>Araneidae</taxon>
        <taxon>Caerostris</taxon>
    </lineage>
</organism>
<dbReference type="EMBL" id="BPLQ01014888">
    <property type="protein sequence ID" value="GIY84087.1"/>
    <property type="molecule type" value="Genomic_DNA"/>
</dbReference>
<dbReference type="Proteomes" id="UP001054837">
    <property type="component" value="Unassembled WGS sequence"/>
</dbReference>
<gene>
    <name evidence="1" type="ORF">CDAR_183301</name>
</gene>
<accession>A0AAV4WN46</accession>
<proteinExistence type="predicted"/>
<evidence type="ECO:0000313" key="2">
    <source>
        <dbReference type="Proteomes" id="UP001054837"/>
    </source>
</evidence>
<sequence length="102" mass="11872">MWASKIATGLDDRFLCLQAPDHRLFLTAYQFAFDIAELTRTEASTSSFETMGISDRKDKAELFFTESQMQLKEDKFSFFEIYTLGKLEEYNTDTKDLTLNDQ</sequence>
<dbReference type="AlphaFoldDB" id="A0AAV4WN46"/>
<keyword evidence="2" id="KW-1185">Reference proteome</keyword>
<protein>
    <submittedName>
        <fullName evidence="1">Uncharacterized protein</fullName>
    </submittedName>
</protein>
<reference evidence="1 2" key="1">
    <citation type="submission" date="2021-06" db="EMBL/GenBank/DDBJ databases">
        <title>Caerostris darwini draft genome.</title>
        <authorList>
            <person name="Kono N."/>
            <person name="Arakawa K."/>
        </authorList>
    </citation>
    <scope>NUCLEOTIDE SEQUENCE [LARGE SCALE GENOMIC DNA]</scope>
</reference>
<name>A0AAV4WN46_9ARAC</name>
<evidence type="ECO:0000313" key="1">
    <source>
        <dbReference type="EMBL" id="GIY84087.1"/>
    </source>
</evidence>
<comment type="caution">
    <text evidence="1">The sequence shown here is derived from an EMBL/GenBank/DDBJ whole genome shotgun (WGS) entry which is preliminary data.</text>
</comment>